<name>A0ACB7T173_HYAAI</name>
<comment type="caution">
    <text evidence="1">The sequence shown here is derived from an EMBL/GenBank/DDBJ whole genome shotgun (WGS) entry which is preliminary data.</text>
</comment>
<reference evidence="1" key="1">
    <citation type="submission" date="2020-05" db="EMBL/GenBank/DDBJ databases">
        <title>Large-scale comparative analyses of tick genomes elucidate their genetic diversity and vector capacities.</title>
        <authorList>
            <person name="Jia N."/>
            <person name="Wang J."/>
            <person name="Shi W."/>
            <person name="Du L."/>
            <person name="Sun Y."/>
            <person name="Zhan W."/>
            <person name="Jiang J."/>
            <person name="Wang Q."/>
            <person name="Zhang B."/>
            <person name="Ji P."/>
            <person name="Sakyi L.B."/>
            <person name="Cui X."/>
            <person name="Yuan T."/>
            <person name="Jiang B."/>
            <person name="Yang W."/>
            <person name="Lam T.T.-Y."/>
            <person name="Chang Q."/>
            <person name="Ding S."/>
            <person name="Wang X."/>
            <person name="Zhu J."/>
            <person name="Ruan X."/>
            <person name="Zhao L."/>
            <person name="Wei J."/>
            <person name="Que T."/>
            <person name="Du C."/>
            <person name="Cheng J."/>
            <person name="Dai P."/>
            <person name="Han X."/>
            <person name="Huang E."/>
            <person name="Gao Y."/>
            <person name="Liu J."/>
            <person name="Shao H."/>
            <person name="Ye R."/>
            <person name="Li L."/>
            <person name="Wei W."/>
            <person name="Wang X."/>
            <person name="Wang C."/>
            <person name="Yang T."/>
            <person name="Huo Q."/>
            <person name="Li W."/>
            <person name="Guo W."/>
            <person name="Chen H."/>
            <person name="Zhou L."/>
            <person name="Ni X."/>
            <person name="Tian J."/>
            <person name="Zhou Y."/>
            <person name="Sheng Y."/>
            <person name="Liu T."/>
            <person name="Pan Y."/>
            <person name="Xia L."/>
            <person name="Li J."/>
            <person name="Zhao F."/>
            <person name="Cao W."/>
        </authorList>
    </citation>
    <scope>NUCLEOTIDE SEQUENCE</scope>
    <source>
        <strain evidence="1">Hyas-2018</strain>
    </source>
</reference>
<evidence type="ECO:0000313" key="1">
    <source>
        <dbReference type="EMBL" id="KAH6940062.1"/>
    </source>
</evidence>
<dbReference type="Proteomes" id="UP000821845">
    <property type="component" value="Chromosome 2"/>
</dbReference>
<keyword evidence="2" id="KW-1185">Reference proteome</keyword>
<dbReference type="EMBL" id="CM023482">
    <property type="protein sequence ID" value="KAH6940062.1"/>
    <property type="molecule type" value="Genomic_DNA"/>
</dbReference>
<proteinExistence type="predicted"/>
<sequence length="89" mass="9829">MRHCGADKDMGGKGDDLVLVLAPCTSQRRGSHHASTLRGQQCRESVQANKRTAVQKWHLSSSNATAFHNRERTNTSPGDRYVVLFAYAS</sequence>
<gene>
    <name evidence="1" type="ORF">HPB50_024585</name>
</gene>
<organism evidence="1 2">
    <name type="scientific">Hyalomma asiaticum</name>
    <name type="common">Tick</name>
    <dbReference type="NCBI Taxonomy" id="266040"/>
    <lineage>
        <taxon>Eukaryota</taxon>
        <taxon>Metazoa</taxon>
        <taxon>Ecdysozoa</taxon>
        <taxon>Arthropoda</taxon>
        <taxon>Chelicerata</taxon>
        <taxon>Arachnida</taxon>
        <taxon>Acari</taxon>
        <taxon>Parasitiformes</taxon>
        <taxon>Ixodida</taxon>
        <taxon>Ixodoidea</taxon>
        <taxon>Ixodidae</taxon>
        <taxon>Hyalomminae</taxon>
        <taxon>Hyalomma</taxon>
    </lineage>
</organism>
<protein>
    <submittedName>
        <fullName evidence="1">Uncharacterized protein</fullName>
    </submittedName>
</protein>
<accession>A0ACB7T173</accession>
<evidence type="ECO:0000313" key="2">
    <source>
        <dbReference type="Proteomes" id="UP000821845"/>
    </source>
</evidence>